<evidence type="ECO:0000256" key="4">
    <source>
        <dbReference type="ARBA" id="ARBA00022679"/>
    </source>
</evidence>
<dbReference type="SUPFAM" id="SSF53448">
    <property type="entry name" value="Nucleotide-diphospho-sugar transferases"/>
    <property type="match status" value="1"/>
</dbReference>
<reference evidence="8" key="1">
    <citation type="submission" date="2023-10" db="EMBL/GenBank/DDBJ databases">
        <title>Chromosome-level genome of the transformable northern wattle, Acacia crassicarpa.</title>
        <authorList>
            <person name="Massaro I."/>
            <person name="Sinha N.R."/>
            <person name="Poethig S."/>
            <person name="Leichty A.R."/>
        </authorList>
    </citation>
    <scope>NUCLEOTIDE SEQUENCE</scope>
    <source>
        <strain evidence="8">Acra3RX</strain>
        <tissue evidence="8">Leaf</tissue>
    </source>
</reference>
<dbReference type="Pfam" id="PF01704">
    <property type="entry name" value="UDPGP"/>
    <property type="match status" value="1"/>
</dbReference>
<dbReference type="InterPro" id="IPR002618">
    <property type="entry name" value="UDPGP_fam"/>
</dbReference>
<evidence type="ECO:0000256" key="7">
    <source>
        <dbReference type="SAM" id="Coils"/>
    </source>
</evidence>
<keyword evidence="5" id="KW-0548">Nucleotidyltransferase</keyword>
<comment type="similarity">
    <text evidence="1">Belongs to the universal ribosomal protein uS2 family.</text>
</comment>
<evidence type="ECO:0000256" key="6">
    <source>
        <dbReference type="ARBA" id="ARBA00048128"/>
    </source>
</evidence>
<dbReference type="GO" id="GO:0006011">
    <property type="term" value="P:UDP-alpha-D-glucose metabolic process"/>
    <property type="evidence" value="ECO:0007669"/>
    <property type="project" value="InterPro"/>
</dbReference>
<dbReference type="GO" id="GO:0006412">
    <property type="term" value="P:translation"/>
    <property type="evidence" value="ECO:0007669"/>
    <property type="project" value="InterPro"/>
</dbReference>
<evidence type="ECO:0000313" key="8">
    <source>
        <dbReference type="EMBL" id="KAK4285158.1"/>
    </source>
</evidence>
<dbReference type="GO" id="GO:0003983">
    <property type="term" value="F:UTP:glucose-1-phosphate uridylyltransferase activity"/>
    <property type="evidence" value="ECO:0007669"/>
    <property type="project" value="UniProtKB-EC"/>
</dbReference>
<dbReference type="AlphaFoldDB" id="A0AAE1N812"/>
<dbReference type="InterPro" id="IPR029044">
    <property type="entry name" value="Nucleotide-diphossugar_trans"/>
</dbReference>
<keyword evidence="9" id="KW-1185">Reference proteome</keyword>
<dbReference type="EC" id="2.7.7.9" evidence="3"/>
<dbReference type="SUPFAM" id="SSF52313">
    <property type="entry name" value="Ribosomal protein S2"/>
    <property type="match status" value="1"/>
</dbReference>
<dbReference type="Pfam" id="PF00318">
    <property type="entry name" value="Ribosomal_S2"/>
    <property type="match status" value="2"/>
</dbReference>
<keyword evidence="7" id="KW-0175">Coiled coil</keyword>
<proteinExistence type="inferred from homology"/>
<dbReference type="CDD" id="cd01425">
    <property type="entry name" value="RPS2"/>
    <property type="match status" value="1"/>
</dbReference>
<dbReference type="Gene3D" id="3.90.550.10">
    <property type="entry name" value="Spore Coat Polysaccharide Biosynthesis Protein SpsA, Chain A"/>
    <property type="match status" value="1"/>
</dbReference>
<comment type="caution">
    <text evidence="8">The sequence shown here is derived from an EMBL/GenBank/DDBJ whole genome shotgun (WGS) entry which is preliminary data.</text>
</comment>
<protein>
    <recommendedName>
        <fullName evidence="3">UTP--glucose-1-phosphate uridylyltransferase</fullName>
        <ecNumber evidence="3">2.7.7.9</ecNumber>
    </recommendedName>
</protein>
<accession>A0AAE1N812</accession>
<organism evidence="8 9">
    <name type="scientific">Acacia crassicarpa</name>
    <name type="common">northern wattle</name>
    <dbReference type="NCBI Taxonomy" id="499986"/>
    <lineage>
        <taxon>Eukaryota</taxon>
        <taxon>Viridiplantae</taxon>
        <taxon>Streptophyta</taxon>
        <taxon>Embryophyta</taxon>
        <taxon>Tracheophyta</taxon>
        <taxon>Spermatophyta</taxon>
        <taxon>Magnoliopsida</taxon>
        <taxon>eudicotyledons</taxon>
        <taxon>Gunneridae</taxon>
        <taxon>Pentapetalae</taxon>
        <taxon>rosids</taxon>
        <taxon>fabids</taxon>
        <taxon>Fabales</taxon>
        <taxon>Fabaceae</taxon>
        <taxon>Caesalpinioideae</taxon>
        <taxon>mimosoid clade</taxon>
        <taxon>Acacieae</taxon>
        <taxon>Acacia</taxon>
    </lineage>
</organism>
<dbReference type="PANTHER" id="PTHR43511">
    <property type="match status" value="1"/>
</dbReference>
<dbReference type="FunFam" id="2.160.10.10:FF:000001">
    <property type="entry name" value="UTP--glucose-1-phosphate uridylyltransferase"/>
    <property type="match status" value="1"/>
</dbReference>
<comment type="similarity">
    <text evidence="2">Belongs to the UDPGP type 1 family.</text>
</comment>
<dbReference type="Proteomes" id="UP001293593">
    <property type="component" value="Unassembled WGS sequence"/>
</dbReference>
<dbReference type="EMBL" id="JAWXYG010000001">
    <property type="protein sequence ID" value="KAK4285158.1"/>
    <property type="molecule type" value="Genomic_DNA"/>
</dbReference>
<gene>
    <name evidence="8" type="ORF">QN277_001893</name>
</gene>
<name>A0AAE1N812_9FABA</name>
<evidence type="ECO:0000313" key="9">
    <source>
        <dbReference type="Proteomes" id="UP001293593"/>
    </source>
</evidence>
<dbReference type="InterPro" id="IPR001865">
    <property type="entry name" value="Ribosomal_uS2"/>
</dbReference>
<evidence type="ECO:0000256" key="2">
    <source>
        <dbReference type="ARBA" id="ARBA00010401"/>
    </source>
</evidence>
<sequence length="632" mass="70321">MTIHSVVIQKLLSTNAQIGRRVAAHHLKVYTYGMRNKMVIFDSDKTLICMRSALNFIGSLARQKGRFMFVNTNPLFDEIFEEMTKRVGCYSPSVGALWRTGGFLTNSNSPKKFRSRNKKLSFGPTQPPDCVIIVDTERKSTVIKEANKLQIPIVALVDSSMPLESYKKIAYPIPANDSVQFVYLLCNLITKTLLLEQKLSSAEDELSAATSQKAREAKRIKEKKRKLKFTKGEVTVVPYADIELVSEGIEETKKLLDKLVVVKLNAGSGTKMMSLEISKSAVNICDGMTFLDLIINQIETLNSKYGCSVPLVVVNTSDIHDNTLKILEKYSTSGINIQALKQDQGSDIKFSGDHSSKGEVYPFEHSGVFLSLAESGTLDLLLAQGKQYILVINSVNVATSIDPNILNYLLNNEIDYCIEVTQGHSLNTISQPRSFKLLEIAQNPDKQMKDQFKLIDTTNVWVNLKAIKRLADTDKLKNNNQSVSKENDIDQTLLQTTAAGSTIQFFDRAIGVCVPESRYLPLNRTSDLLLTQSDLYTSKEGILTRNPNRVDPMDPEIHLGPEFEKVEDFQSRFKSIPSIVELDSLTVRGDVWFGANITLKGVVTIAAKPGLKLEIPDGVVITNKVISDPVDI</sequence>
<dbReference type="GO" id="GO:0003735">
    <property type="term" value="F:structural constituent of ribosome"/>
    <property type="evidence" value="ECO:0007669"/>
    <property type="project" value="InterPro"/>
</dbReference>
<dbReference type="InterPro" id="IPR023591">
    <property type="entry name" value="Ribosomal_uS2_flav_dom_sf"/>
</dbReference>
<keyword evidence="4" id="KW-0808">Transferase</keyword>
<dbReference type="InterPro" id="IPR016267">
    <property type="entry name" value="UDPGP_trans"/>
</dbReference>
<dbReference type="Gene3D" id="3.40.50.10490">
    <property type="entry name" value="Glucose-6-phosphate isomerase like protein, domain 1"/>
    <property type="match status" value="1"/>
</dbReference>
<evidence type="ECO:0000256" key="5">
    <source>
        <dbReference type="ARBA" id="ARBA00022695"/>
    </source>
</evidence>
<dbReference type="Gene3D" id="2.160.10.10">
    <property type="entry name" value="Hexapeptide repeat proteins"/>
    <property type="match status" value="1"/>
</dbReference>
<dbReference type="GO" id="GO:0005840">
    <property type="term" value="C:ribosome"/>
    <property type="evidence" value="ECO:0007669"/>
    <property type="project" value="InterPro"/>
</dbReference>
<dbReference type="PRINTS" id="PR00395">
    <property type="entry name" value="RIBOSOMALS2"/>
</dbReference>
<evidence type="ECO:0000256" key="3">
    <source>
        <dbReference type="ARBA" id="ARBA00012415"/>
    </source>
</evidence>
<evidence type="ECO:0000256" key="1">
    <source>
        <dbReference type="ARBA" id="ARBA00006242"/>
    </source>
</evidence>
<comment type="catalytic activity">
    <reaction evidence="6">
        <text>alpha-D-glucose 1-phosphate + UTP + H(+) = UDP-alpha-D-glucose + diphosphate</text>
        <dbReference type="Rhea" id="RHEA:19889"/>
        <dbReference type="ChEBI" id="CHEBI:15378"/>
        <dbReference type="ChEBI" id="CHEBI:33019"/>
        <dbReference type="ChEBI" id="CHEBI:46398"/>
        <dbReference type="ChEBI" id="CHEBI:58601"/>
        <dbReference type="ChEBI" id="CHEBI:58885"/>
        <dbReference type="EC" id="2.7.7.9"/>
    </reaction>
</comment>
<feature type="coiled-coil region" evidence="7">
    <location>
        <begin position="199"/>
        <end position="226"/>
    </location>
</feature>